<comment type="caution">
    <text evidence="2">The sequence shown here is derived from an EMBL/GenBank/DDBJ whole genome shotgun (WGS) entry which is preliminary data.</text>
</comment>
<sequence length="438" mass="48108">MQPPPELSGSGYNSFRTLGYARNDNRKCSRFLLYPRSCDSLDGGLSTNNLEEMSVKSFDELVVKLEDGIKSEDAKLRVAITPAEMLAITSSLSSLVVVVLLHTTARQFNASVHSATATHVHTLQRVTNHSMVTRLTSTRECAGKRTPSEHDVGGGGAGVREESEEYEVVQVDSFHEDERVIGHDAVVPQARQHLAHRILEHSSGMSGGNGSSRENPSTRDIVSATTPTSEDPGATPPGNRTRVRLSVGGEHPSRHERTHVAVEEEGVAVPVHDVGGKADAVDEHHVLEQHDGRPQDEGHEEVHVEDVARTPQSPDKWRRNGATAECCGREVGVMLENPRDIGNVYSTLPHIAGTRTRITMAGYQRRRGKQEIPEKNRRPVASSGKIPSCENPIRWFTVVGDEYCESHNKSHHGNAVTSLINGFYDRNIVLEKTTPFMN</sequence>
<feature type="region of interest" description="Disordered" evidence="1">
    <location>
        <begin position="141"/>
        <end position="163"/>
    </location>
</feature>
<evidence type="ECO:0000256" key="1">
    <source>
        <dbReference type="SAM" id="MobiDB-lite"/>
    </source>
</evidence>
<feature type="compositionally biased region" description="Basic and acidic residues" evidence="1">
    <location>
        <begin position="290"/>
        <end position="308"/>
    </location>
</feature>
<protein>
    <submittedName>
        <fullName evidence="2">Uncharacterized protein</fullName>
    </submittedName>
</protein>
<dbReference type="EMBL" id="JARBHB010000012">
    <property type="protein sequence ID" value="KAJ8871493.1"/>
    <property type="molecule type" value="Genomic_DNA"/>
</dbReference>
<accession>A0ABQ9GHK2</accession>
<feature type="region of interest" description="Disordered" evidence="1">
    <location>
        <begin position="200"/>
        <end position="242"/>
    </location>
</feature>
<proteinExistence type="predicted"/>
<reference evidence="2 3" key="1">
    <citation type="submission" date="2023-02" db="EMBL/GenBank/DDBJ databases">
        <title>LHISI_Scaffold_Assembly.</title>
        <authorList>
            <person name="Stuart O.P."/>
            <person name="Cleave R."/>
            <person name="Magrath M.J.L."/>
            <person name="Mikheyev A.S."/>
        </authorList>
    </citation>
    <scope>NUCLEOTIDE SEQUENCE [LARGE SCALE GENOMIC DNA]</scope>
    <source>
        <strain evidence="2">Daus_M_001</strain>
        <tissue evidence="2">Leg muscle</tissue>
    </source>
</reference>
<feature type="compositionally biased region" description="Polar residues" evidence="1">
    <location>
        <begin position="213"/>
        <end position="229"/>
    </location>
</feature>
<feature type="compositionally biased region" description="Basic and acidic residues" evidence="1">
    <location>
        <begin position="141"/>
        <end position="152"/>
    </location>
</feature>
<gene>
    <name evidence="2" type="ORF">PR048_027815</name>
</gene>
<organism evidence="2 3">
    <name type="scientific">Dryococelus australis</name>
    <dbReference type="NCBI Taxonomy" id="614101"/>
    <lineage>
        <taxon>Eukaryota</taxon>
        <taxon>Metazoa</taxon>
        <taxon>Ecdysozoa</taxon>
        <taxon>Arthropoda</taxon>
        <taxon>Hexapoda</taxon>
        <taxon>Insecta</taxon>
        <taxon>Pterygota</taxon>
        <taxon>Neoptera</taxon>
        <taxon>Polyneoptera</taxon>
        <taxon>Phasmatodea</taxon>
        <taxon>Verophasmatodea</taxon>
        <taxon>Anareolatae</taxon>
        <taxon>Phasmatidae</taxon>
        <taxon>Eurycanthinae</taxon>
        <taxon>Dryococelus</taxon>
    </lineage>
</organism>
<name>A0ABQ9GHK2_9NEOP</name>
<feature type="region of interest" description="Disordered" evidence="1">
    <location>
        <begin position="290"/>
        <end position="320"/>
    </location>
</feature>
<evidence type="ECO:0000313" key="3">
    <source>
        <dbReference type="Proteomes" id="UP001159363"/>
    </source>
</evidence>
<keyword evidence="3" id="KW-1185">Reference proteome</keyword>
<evidence type="ECO:0000313" key="2">
    <source>
        <dbReference type="EMBL" id="KAJ8871493.1"/>
    </source>
</evidence>
<dbReference type="Proteomes" id="UP001159363">
    <property type="component" value="Chromosome 11"/>
</dbReference>